<gene>
    <name evidence="2" type="ORF">F8C67_10745</name>
</gene>
<evidence type="ECO:0000256" key="1">
    <source>
        <dbReference type="SAM" id="Phobius"/>
    </source>
</evidence>
<name>A0A6N6REG3_9FLAO</name>
<feature type="transmembrane region" description="Helical" evidence="1">
    <location>
        <begin position="6"/>
        <end position="24"/>
    </location>
</feature>
<dbReference type="InterPro" id="IPR013879">
    <property type="entry name" value="DUF1761"/>
</dbReference>
<dbReference type="AlphaFoldDB" id="A0A6N6REG3"/>
<keyword evidence="1" id="KW-0472">Membrane</keyword>
<feature type="transmembrane region" description="Helical" evidence="1">
    <location>
        <begin position="52"/>
        <end position="71"/>
    </location>
</feature>
<dbReference type="Proteomes" id="UP000468650">
    <property type="component" value="Unassembled WGS sequence"/>
</dbReference>
<sequence length="132" mass="14494">MEINWIAVIVAALSTFVLGFIWYNPKVFGTMWQKAAGLSDEQMKDMSGMGKIFGVSFILALAMAIMTTYFVHGTDDIAVAARMGLYLGLGIILPAMGTTAMYERRGFAYIFVNGAYWIIGIIIISMILAAFN</sequence>
<keyword evidence="1" id="KW-0812">Transmembrane</keyword>
<protein>
    <submittedName>
        <fullName evidence="2">DUF1761 domain-containing protein</fullName>
    </submittedName>
</protein>
<proteinExistence type="predicted"/>
<dbReference type="OrthoDB" id="333057at2"/>
<dbReference type="RefSeq" id="WP_151667855.1">
    <property type="nucleotide sequence ID" value="NZ_WBVO01000009.1"/>
</dbReference>
<keyword evidence="1" id="KW-1133">Transmembrane helix</keyword>
<evidence type="ECO:0000313" key="3">
    <source>
        <dbReference type="Proteomes" id="UP000468650"/>
    </source>
</evidence>
<feature type="transmembrane region" description="Helical" evidence="1">
    <location>
        <begin position="77"/>
        <end position="95"/>
    </location>
</feature>
<evidence type="ECO:0000313" key="2">
    <source>
        <dbReference type="EMBL" id="KAB2808041.1"/>
    </source>
</evidence>
<accession>A0A6N6REG3</accession>
<dbReference type="Pfam" id="PF08570">
    <property type="entry name" value="DUF1761"/>
    <property type="match status" value="1"/>
</dbReference>
<reference evidence="2 3" key="1">
    <citation type="submission" date="2019-09" db="EMBL/GenBank/DDBJ databases">
        <title>Genomes of family Cryomorphaceae.</title>
        <authorList>
            <person name="Bowman J.P."/>
        </authorList>
    </citation>
    <scope>NUCLEOTIDE SEQUENCE [LARGE SCALE GENOMIC DNA]</scope>
    <source>
        <strain evidence="2 3">LMG 25704</strain>
    </source>
</reference>
<organism evidence="2 3">
    <name type="scientific">Phaeocystidibacter luteus</name>
    <dbReference type="NCBI Taxonomy" id="911197"/>
    <lineage>
        <taxon>Bacteria</taxon>
        <taxon>Pseudomonadati</taxon>
        <taxon>Bacteroidota</taxon>
        <taxon>Flavobacteriia</taxon>
        <taxon>Flavobacteriales</taxon>
        <taxon>Phaeocystidibacteraceae</taxon>
        <taxon>Phaeocystidibacter</taxon>
    </lineage>
</organism>
<keyword evidence="3" id="KW-1185">Reference proteome</keyword>
<feature type="transmembrane region" description="Helical" evidence="1">
    <location>
        <begin position="107"/>
        <end position="131"/>
    </location>
</feature>
<dbReference type="EMBL" id="WBVO01000009">
    <property type="protein sequence ID" value="KAB2808041.1"/>
    <property type="molecule type" value="Genomic_DNA"/>
</dbReference>
<comment type="caution">
    <text evidence="2">The sequence shown here is derived from an EMBL/GenBank/DDBJ whole genome shotgun (WGS) entry which is preliminary data.</text>
</comment>